<evidence type="ECO:0000256" key="14">
    <source>
        <dbReference type="ARBA" id="ARBA00023235"/>
    </source>
</evidence>
<evidence type="ECO:0000313" key="21">
    <source>
        <dbReference type="Proteomes" id="UP000253975"/>
    </source>
</evidence>
<evidence type="ECO:0000256" key="10">
    <source>
        <dbReference type="ARBA" id="ARBA00022840"/>
    </source>
</evidence>
<dbReference type="InterPro" id="IPR014001">
    <property type="entry name" value="Helicase_ATP-bd"/>
</dbReference>
<dbReference type="FunFam" id="3.40.50.300:FF:001389">
    <property type="entry name" value="ATP-dependent DNA helicase RecQ"/>
    <property type="match status" value="1"/>
</dbReference>
<keyword evidence="7" id="KW-0378">Hydrolase</keyword>
<dbReference type="GO" id="GO:0043138">
    <property type="term" value="F:3'-5' DNA helicase activity"/>
    <property type="evidence" value="ECO:0007669"/>
    <property type="project" value="UniProtKB-EC"/>
</dbReference>
<dbReference type="GO" id="GO:0030894">
    <property type="term" value="C:replisome"/>
    <property type="evidence" value="ECO:0007669"/>
    <property type="project" value="TreeGrafter"/>
</dbReference>
<feature type="domain" description="HRDC" evidence="17">
    <location>
        <begin position="547"/>
        <end position="624"/>
    </location>
</feature>
<dbReference type="PROSITE" id="PS50967">
    <property type="entry name" value="HRDC"/>
    <property type="match status" value="1"/>
</dbReference>
<dbReference type="Pfam" id="PF09382">
    <property type="entry name" value="RQC"/>
    <property type="match status" value="1"/>
</dbReference>
<comment type="cofactor">
    <cofactor evidence="1">
        <name>Mg(2+)</name>
        <dbReference type="ChEBI" id="CHEBI:18420"/>
    </cofactor>
</comment>
<dbReference type="CDD" id="cd17920">
    <property type="entry name" value="DEXHc_RecQ"/>
    <property type="match status" value="1"/>
</dbReference>
<dbReference type="SMART" id="SM00490">
    <property type="entry name" value="HELICc"/>
    <property type="match status" value="1"/>
</dbReference>
<reference evidence="20 21" key="1">
    <citation type="journal article" date="2018" name="Elife">
        <title>Discovery and characterization of a prevalent human gut bacterial enzyme sufficient for the inactivation of a family of plant toxins.</title>
        <authorList>
            <person name="Koppel N."/>
            <person name="Bisanz J.E."/>
            <person name="Pandelia M.E."/>
            <person name="Turnbaugh P.J."/>
            <person name="Balskus E.P."/>
        </authorList>
    </citation>
    <scope>NUCLEOTIDE SEQUENCE [LARGE SCALE GENOMIC DNA]</scope>
    <source>
        <strain evidence="20 21">OB21 GAM31</strain>
    </source>
</reference>
<dbReference type="InterPro" id="IPR018982">
    <property type="entry name" value="RQC_domain"/>
</dbReference>
<accession>A0A369LAP6</accession>
<keyword evidence="13" id="KW-0234">DNA repair</keyword>
<evidence type="ECO:0000256" key="6">
    <source>
        <dbReference type="ARBA" id="ARBA00022763"/>
    </source>
</evidence>
<dbReference type="AlphaFoldDB" id="A0A369LAP6"/>
<feature type="domain" description="Helicase ATP-binding" evidence="18">
    <location>
        <begin position="25"/>
        <end position="194"/>
    </location>
</feature>
<dbReference type="EC" id="5.6.2.4" evidence="16"/>
<evidence type="ECO:0000256" key="9">
    <source>
        <dbReference type="ARBA" id="ARBA00022833"/>
    </source>
</evidence>
<evidence type="ECO:0000256" key="5">
    <source>
        <dbReference type="ARBA" id="ARBA00022741"/>
    </source>
</evidence>
<dbReference type="Gene3D" id="1.10.10.10">
    <property type="entry name" value="Winged helix-like DNA-binding domain superfamily/Winged helix DNA-binding domain"/>
    <property type="match status" value="1"/>
</dbReference>
<protein>
    <recommendedName>
        <fullName evidence="16">DNA helicase RecQ</fullName>
        <ecNumber evidence="16">5.6.2.4</ecNumber>
    </recommendedName>
</protein>
<comment type="caution">
    <text evidence="20">The sequence shown here is derived from an EMBL/GenBank/DDBJ whole genome shotgun (WGS) entry which is preliminary data.</text>
</comment>
<keyword evidence="9" id="KW-0862">Zinc</keyword>
<dbReference type="SUPFAM" id="SSF47819">
    <property type="entry name" value="HRDC-like"/>
    <property type="match status" value="1"/>
</dbReference>
<dbReference type="Pfam" id="PF16124">
    <property type="entry name" value="RecQ_Zn_bind"/>
    <property type="match status" value="1"/>
</dbReference>
<dbReference type="Pfam" id="PF00570">
    <property type="entry name" value="HRDC"/>
    <property type="match status" value="1"/>
</dbReference>
<dbReference type="PROSITE" id="PS51192">
    <property type="entry name" value="HELICASE_ATP_BIND_1"/>
    <property type="match status" value="1"/>
</dbReference>
<dbReference type="SUPFAM" id="SSF52540">
    <property type="entry name" value="P-loop containing nucleoside triphosphate hydrolases"/>
    <property type="match status" value="1"/>
</dbReference>
<dbReference type="GO" id="GO:0006260">
    <property type="term" value="P:DNA replication"/>
    <property type="evidence" value="ECO:0007669"/>
    <property type="project" value="InterPro"/>
</dbReference>
<dbReference type="InterPro" id="IPR006293">
    <property type="entry name" value="DNA_helicase_ATP-dep_RecQ_bac"/>
</dbReference>
<evidence type="ECO:0000256" key="4">
    <source>
        <dbReference type="ARBA" id="ARBA00022723"/>
    </source>
</evidence>
<dbReference type="GO" id="GO:0009378">
    <property type="term" value="F:four-way junction helicase activity"/>
    <property type="evidence" value="ECO:0007669"/>
    <property type="project" value="TreeGrafter"/>
</dbReference>
<keyword evidence="5" id="KW-0547">Nucleotide-binding</keyword>
<evidence type="ECO:0000256" key="13">
    <source>
        <dbReference type="ARBA" id="ARBA00023204"/>
    </source>
</evidence>
<evidence type="ECO:0000256" key="3">
    <source>
        <dbReference type="ARBA" id="ARBA00005446"/>
    </source>
</evidence>
<evidence type="ECO:0000256" key="12">
    <source>
        <dbReference type="ARBA" id="ARBA00023172"/>
    </source>
</evidence>
<dbReference type="InterPro" id="IPR044876">
    <property type="entry name" value="HRDC_dom_sf"/>
</dbReference>
<dbReference type="InterPro" id="IPR004589">
    <property type="entry name" value="DNA_helicase_ATP-dep_RecQ"/>
</dbReference>
<feature type="domain" description="Helicase C-terminal" evidence="19">
    <location>
        <begin position="220"/>
        <end position="375"/>
    </location>
</feature>
<evidence type="ECO:0000259" key="17">
    <source>
        <dbReference type="PROSITE" id="PS50967"/>
    </source>
</evidence>
<organism evidence="20 21">
    <name type="scientific">Slackia isoflavoniconvertens</name>
    <dbReference type="NCBI Taxonomy" id="572010"/>
    <lineage>
        <taxon>Bacteria</taxon>
        <taxon>Bacillati</taxon>
        <taxon>Actinomycetota</taxon>
        <taxon>Coriobacteriia</taxon>
        <taxon>Eggerthellales</taxon>
        <taxon>Eggerthellaceae</taxon>
        <taxon>Slackia</taxon>
    </lineage>
</organism>
<evidence type="ECO:0000256" key="8">
    <source>
        <dbReference type="ARBA" id="ARBA00022806"/>
    </source>
</evidence>
<evidence type="ECO:0000256" key="2">
    <source>
        <dbReference type="ARBA" id="ARBA00001947"/>
    </source>
</evidence>
<dbReference type="InterPro" id="IPR011545">
    <property type="entry name" value="DEAD/DEAH_box_helicase_dom"/>
</dbReference>
<dbReference type="GO" id="GO:0006281">
    <property type="term" value="P:DNA repair"/>
    <property type="evidence" value="ECO:0007669"/>
    <property type="project" value="UniProtKB-KW"/>
</dbReference>
<dbReference type="GO" id="GO:0009432">
    <property type="term" value="P:SOS response"/>
    <property type="evidence" value="ECO:0007669"/>
    <property type="project" value="UniProtKB-UniRule"/>
</dbReference>
<dbReference type="InterPro" id="IPR010997">
    <property type="entry name" value="HRDC-like_sf"/>
</dbReference>
<dbReference type="PROSITE" id="PS51194">
    <property type="entry name" value="HELICASE_CTER"/>
    <property type="match status" value="1"/>
</dbReference>
<dbReference type="NCBIfam" id="TIGR00614">
    <property type="entry name" value="recQ_fam"/>
    <property type="match status" value="1"/>
</dbReference>
<dbReference type="InterPro" id="IPR036390">
    <property type="entry name" value="WH_DNA-bd_sf"/>
</dbReference>
<dbReference type="GO" id="GO:0003677">
    <property type="term" value="F:DNA binding"/>
    <property type="evidence" value="ECO:0007669"/>
    <property type="project" value="UniProtKB-KW"/>
</dbReference>
<sequence>MDAAREALSTYYGYEAFRQGQEVLIGAVLSGRDALGIMPTGAGKSLCYQIPGIVLPGLALVVSPLVSLMKDQVNALIDAGVRGAFLNSTLTPGQQRTVLARAEAGTYKIMYVAPERLADPLFQEFASRIEIPLIAVDEAHCVSQWGQDFRPAYTGISDFVESLPKRPPVIALTATATDKVRRDVSALLGLRNPECVVTGYDRANLKFGVEKLNPKQKRTRIAQFIAAHSGDSGIVYCSTRKDVDGLSGWLAAEGLPVARYHAGMNKAERDDAQERFINDDAPIMVATNAFGMGIDKSNVRWVVHYNMPKSLEAYYQEAGRAGRDGEPSECLLLWCDGDVSTCRFFIEGDSEYATQQPEEAEIARAAQRRMLEAMVGYCHTTGCLRRYILNYFGDQTPFENGSAECGNCSNCLGEFESIDVTDTARACVKCVRELGGAFGKTLVADIVRGSKSQRVFEGNFETLDSYDTVSDSISQVKEVIELLASEGFLQVSEGKFPTVGLGERSHEAFMEDFTFSIKQMKKPTLPKKGKAASSSASSATFDVGATSAGDDALFEELRALRKQLADAGNIAPYMVFSDRALRDMCARRPKDALDFLEVNGVGSRKLERYGEAFLDAIAKFEAGE</sequence>
<dbReference type="EMBL" id="PPTO01000020">
    <property type="protein sequence ID" value="RDB55276.1"/>
    <property type="molecule type" value="Genomic_DNA"/>
</dbReference>
<keyword evidence="6" id="KW-0227">DNA damage</keyword>
<dbReference type="Pfam" id="PF00270">
    <property type="entry name" value="DEAD"/>
    <property type="match status" value="1"/>
</dbReference>
<dbReference type="GO" id="GO:0005737">
    <property type="term" value="C:cytoplasm"/>
    <property type="evidence" value="ECO:0007669"/>
    <property type="project" value="TreeGrafter"/>
</dbReference>
<dbReference type="SUPFAM" id="SSF46785">
    <property type="entry name" value="Winged helix' DNA-binding domain"/>
    <property type="match status" value="1"/>
</dbReference>
<keyword evidence="8 20" id="KW-0347">Helicase</keyword>
<evidence type="ECO:0000256" key="15">
    <source>
        <dbReference type="ARBA" id="ARBA00034617"/>
    </source>
</evidence>
<dbReference type="PANTHER" id="PTHR13710:SF105">
    <property type="entry name" value="ATP-DEPENDENT DNA HELICASE Q1"/>
    <property type="match status" value="1"/>
</dbReference>
<evidence type="ECO:0000256" key="7">
    <source>
        <dbReference type="ARBA" id="ARBA00022801"/>
    </source>
</evidence>
<dbReference type="InterPro" id="IPR027417">
    <property type="entry name" value="P-loop_NTPase"/>
</dbReference>
<evidence type="ECO:0000256" key="1">
    <source>
        <dbReference type="ARBA" id="ARBA00001946"/>
    </source>
</evidence>
<dbReference type="Gene3D" id="3.40.50.300">
    <property type="entry name" value="P-loop containing nucleotide triphosphate hydrolases"/>
    <property type="match status" value="2"/>
</dbReference>
<keyword evidence="11" id="KW-0238">DNA-binding</keyword>
<dbReference type="SMART" id="SM00956">
    <property type="entry name" value="RQC"/>
    <property type="match status" value="1"/>
</dbReference>
<keyword evidence="10" id="KW-0067">ATP-binding</keyword>
<keyword evidence="14" id="KW-0413">Isomerase</keyword>
<dbReference type="Pfam" id="PF00271">
    <property type="entry name" value="Helicase_C"/>
    <property type="match status" value="1"/>
</dbReference>
<dbReference type="GO" id="GO:0006310">
    <property type="term" value="P:DNA recombination"/>
    <property type="evidence" value="ECO:0007669"/>
    <property type="project" value="UniProtKB-UniRule"/>
</dbReference>
<evidence type="ECO:0000256" key="11">
    <source>
        <dbReference type="ARBA" id="ARBA00023125"/>
    </source>
</evidence>
<dbReference type="GO" id="GO:0016787">
    <property type="term" value="F:hydrolase activity"/>
    <property type="evidence" value="ECO:0007669"/>
    <property type="project" value="UniProtKB-KW"/>
</dbReference>
<dbReference type="InterPro" id="IPR002121">
    <property type="entry name" value="HRDC_dom"/>
</dbReference>
<comment type="catalytic activity">
    <reaction evidence="15">
        <text>Couples ATP hydrolysis with the unwinding of duplex DNA by translocating in the 3'-5' direction.</text>
        <dbReference type="EC" id="5.6.2.4"/>
    </reaction>
</comment>
<evidence type="ECO:0000256" key="16">
    <source>
        <dbReference type="NCBIfam" id="TIGR01389"/>
    </source>
</evidence>
<proteinExistence type="inferred from homology"/>
<dbReference type="Proteomes" id="UP000253975">
    <property type="component" value="Unassembled WGS sequence"/>
</dbReference>
<evidence type="ECO:0000259" key="19">
    <source>
        <dbReference type="PROSITE" id="PS51194"/>
    </source>
</evidence>
<dbReference type="InterPro" id="IPR001650">
    <property type="entry name" value="Helicase_C-like"/>
</dbReference>
<gene>
    <name evidence="20" type="primary">recQ</name>
    <name evidence="20" type="ORF">C1881_09500</name>
</gene>
<name>A0A369LAP6_9ACTN</name>
<dbReference type="InterPro" id="IPR032284">
    <property type="entry name" value="RecQ_Zn-bd"/>
</dbReference>
<dbReference type="GO" id="GO:0046872">
    <property type="term" value="F:metal ion binding"/>
    <property type="evidence" value="ECO:0007669"/>
    <property type="project" value="UniProtKB-KW"/>
</dbReference>
<comment type="cofactor">
    <cofactor evidence="2">
        <name>Zn(2+)</name>
        <dbReference type="ChEBI" id="CHEBI:29105"/>
    </cofactor>
</comment>
<dbReference type="PANTHER" id="PTHR13710">
    <property type="entry name" value="DNA HELICASE RECQ FAMILY MEMBER"/>
    <property type="match status" value="1"/>
</dbReference>
<comment type="similarity">
    <text evidence="3">Belongs to the helicase family. RecQ subfamily.</text>
</comment>
<dbReference type="NCBIfam" id="TIGR01389">
    <property type="entry name" value="recQ"/>
    <property type="match status" value="1"/>
</dbReference>
<dbReference type="Gene3D" id="1.10.150.80">
    <property type="entry name" value="HRDC domain"/>
    <property type="match status" value="1"/>
</dbReference>
<keyword evidence="12" id="KW-0233">DNA recombination</keyword>
<dbReference type="GO" id="GO:0005524">
    <property type="term" value="F:ATP binding"/>
    <property type="evidence" value="ECO:0007669"/>
    <property type="project" value="UniProtKB-KW"/>
</dbReference>
<dbReference type="GO" id="GO:0043590">
    <property type="term" value="C:bacterial nucleoid"/>
    <property type="evidence" value="ECO:0007669"/>
    <property type="project" value="TreeGrafter"/>
</dbReference>
<dbReference type="CDD" id="cd18794">
    <property type="entry name" value="SF2_C_RecQ"/>
    <property type="match status" value="1"/>
</dbReference>
<evidence type="ECO:0000313" key="20">
    <source>
        <dbReference type="EMBL" id="RDB55276.1"/>
    </source>
</evidence>
<evidence type="ECO:0000259" key="18">
    <source>
        <dbReference type="PROSITE" id="PS51192"/>
    </source>
</evidence>
<dbReference type="InterPro" id="IPR036388">
    <property type="entry name" value="WH-like_DNA-bd_sf"/>
</dbReference>
<dbReference type="SMART" id="SM00341">
    <property type="entry name" value="HRDC"/>
    <property type="match status" value="1"/>
</dbReference>
<keyword evidence="4" id="KW-0479">Metal-binding</keyword>
<dbReference type="SMART" id="SM00487">
    <property type="entry name" value="DEXDc"/>
    <property type="match status" value="1"/>
</dbReference>